<evidence type="ECO:0000313" key="2">
    <source>
        <dbReference type="EMBL" id="QJB01955.1"/>
    </source>
</evidence>
<evidence type="ECO:0000256" key="1">
    <source>
        <dbReference type="SAM" id="Phobius"/>
    </source>
</evidence>
<keyword evidence="1" id="KW-0812">Transmembrane</keyword>
<protein>
    <submittedName>
        <fullName evidence="2">Uncharacterized protein</fullName>
    </submittedName>
</protein>
<feature type="transmembrane region" description="Helical" evidence="1">
    <location>
        <begin position="53"/>
        <end position="75"/>
    </location>
</feature>
<dbReference type="AlphaFoldDB" id="A0A6M3M8L4"/>
<accession>A0A6M3M8L4</accession>
<name>A0A6M3M8L4_9ZZZZ</name>
<keyword evidence="1" id="KW-1133">Transmembrane helix</keyword>
<organism evidence="2">
    <name type="scientific">viral metagenome</name>
    <dbReference type="NCBI Taxonomy" id="1070528"/>
    <lineage>
        <taxon>unclassified sequences</taxon>
        <taxon>metagenomes</taxon>
        <taxon>organismal metagenomes</taxon>
    </lineage>
</organism>
<keyword evidence="1" id="KW-0472">Membrane</keyword>
<reference evidence="2" key="1">
    <citation type="submission" date="2020-03" db="EMBL/GenBank/DDBJ databases">
        <title>The deep terrestrial virosphere.</title>
        <authorList>
            <person name="Holmfeldt K."/>
            <person name="Nilsson E."/>
            <person name="Simone D."/>
            <person name="Lopez-Fernandez M."/>
            <person name="Wu X."/>
            <person name="de Brujin I."/>
            <person name="Lundin D."/>
            <person name="Andersson A."/>
            <person name="Bertilsson S."/>
            <person name="Dopson M."/>
        </authorList>
    </citation>
    <scope>NUCLEOTIDE SEQUENCE</scope>
    <source>
        <strain evidence="2">MM171B01666</strain>
    </source>
</reference>
<proteinExistence type="predicted"/>
<dbReference type="EMBL" id="MT143747">
    <property type="protein sequence ID" value="QJB01955.1"/>
    <property type="molecule type" value="Genomic_DNA"/>
</dbReference>
<gene>
    <name evidence="2" type="ORF">MM171B01666_0009</name>
</gene>
<feature type="transmembrane region" description="Helical" evidence="1">
    <location>
        <begin position="81"/>
        <end position="103"/>
    </location>
</feature>
<sequence length="110" mass="13081">MAYHAPRIHDLVKNTKNVIETYQEKGKTYQKTYTESQPLSYEEMPKEKKYQQIVLNFIGGFVGFVIIFCYASRIIEFSIRWETIIVFVITYWSVTGNLPYMLVQRVPWSK</sequence>